<dbReference type="AlphaFoldDB" id="A0A8J2XN15"/>
<organism evidence="2 3">
    <name type="scientific">Neiella marina</name>
    <dbReference type="NCBI Taxonomy" id="508461"/>
    <lineage>
        <taxon>Bacteria</taxon>
        <taxon>Pseudomonadati</taxon>
        <taxon>Pseudomonadota</taxon>
        <taxon>Gammaproteobacteria</taxon>
        <taxon>Alteromonadales</taxon>
        <taxon>Echinimonadaceae</taxon>
        <taxon>Neiella</taxon>
    </lineage>
</organism>
<feature type="transmembrane region" description="Helical" evidence="1">
    <location>
        <begin position="26"/>
        <end position="43"/>
    </location>
</feature>
<keyword evidence="1" id="KW-0472">Membrane</keyword>
<dbReference type="RefSeq" id="WP_087506550.1">
    <property type="nucleotide sequence ID" value="NZ_BMDX01000003.1"/>
</dbReference>
<comment type="caution">
    <text evidence="2">The sequence shown here is derived from an EMBL/GenBank/DDBJ whole genome shotgun (WGS) entry which is preliminary data.</text>
</comment>
<accession>A0A8J2XN15</accession>
<keyword evidence="1" id="KW-0812">Transmembrane</keyword>
<evidence type="ECO:0000313" key="3">
    <source>
        <dbReference type="Proteomes" id="UP000619743"/>
    </source>
</evidence>
<evidence type="ECO:0000256" key="1">
    <source>
        <dbReference type="SAM" id="Phobius"/>
    </source>
</evidence>
<reference evidence="3" key="1">
    <citation type="journal article" date="2019" name="Int. J. Syst. Evol. Microbiol.">
        <title>The Global Catalogue of Microorganisms (GCM) 10K type strain sequencing project: providing services to taxonomists for standard genome sequencing and annotation.</title>
        <authorList>
            <consortium name="The Broad Institute Genomics Platform"/>
            <consortium name="The Broad Institute Genome Sequencing Center for Infectious Disease"/>
            <person name="Wu L."/>
            <person name="Ma J."/>
        </authorList>
    </citation>
    <scope>NUCLEOTIDE SEQUENCE [LARGE SCALE GENOMIC DNA]</scope>
    <source>
        <strain evidence="3">CGMCC 1.10130</strain>
    </source>
</reference>
<proteinExistence type="predicted"/>
<name>A0A8J2XN15_9GAMM</name>
<dbReference type="EMBL" id="BMDX01000003">
    <property type="protein sequence ID" value="GGA68360.1"/>
    <property type="molecule type" value="Genomic_DNA"/>
</dbReference>
<sequence>MIPFVLLALALLELYVGIRDSSLLDLCVGILGFAIALSMLYAARTGQTITGDLRQWIANRHSK</sequence>
<keyword evidence="1" id="KW-1133">Transmembrane helix</keyword>
<gene>
    <name evidence="2" type="ORF">GCM10011369_07510</name>
</gene>
<protein>
    <submittedName>
        <fullName evidence="2">Uncharacterized protein</fullName>
    </submittedName>
</protein>
<evidence type="ECO:0000313" key="2">
    <source>
        <dbReference type="EMBL" id="GGA68360.1"/>
    </source>
</evidence>
<dbReference type="Proteomes" id="UP000619743">
    <property type="component" value="Unassembled WGS sequence"/>
</dbReference>
<keyword evidence="3" id="KW-1185">Reference proteome</keyword>